<evidence type="ECO:0000256" key="10">
    <source>
        <dbReference type="ARBA" id="ARBA00022679"/>
    </source>
</evidence>
<proteinExistence type="inferred from homology"/>
<evidence type="ECO:0000256" key="12">
    <source>
        <dbReference type="ARBA" id="ARBA00022723"/>
    </source>
</evidence>
<evidence type="ECO:0000256" key="2">
    <source>
        <dbReference type="ARBA" id="ARBA00001946"/>
    </source>
</evidence>
<feature type="non-terminal residue" evidence="18">
    <location>
        <position position="1"/>
    </location>
</feature>
<dbReference type="NCBIfam" id="TIGR01417">
    <property type="entry name" value="PTS_I_fam"/>
    <property type="match status" value="1"/>
</dbReference>
<keyword evidence="10 18" id="KW-0808">Transferase</keyword>
<evidence type="ECO:0000256" key="15">
    <source>
        <dbReference type="SAM" id="Coils"/>
    </source>
</evidence>
<protein>
    <recommendedName>
        <fullName evidence="6">phosphoenolpyruvate--protein phosphotransferase</fullName>
        <ecNumber evidence="6">2.7.3.9</ecNumber>
    </recommendedName>
</protein>
<dbReference type="InterPro" id="IPR000121">
    <property type="entry name" value="PEP_util_C"/>
</dbReference>
<dbReference type="InterPro" id="IPR006318">
    <property type="entry name" value="PTS_EI-like"/>
</dbReference>
<dbReference type="SUPFAM" id="SSF51621">
    <property type="entry name" value="Phosphoenolpyruvate/pyruvate domain"/>
    <property type="match status" value="1"/>
</dbReference>
<evidence type="ECO:0000259" key="16">
    <source>
        <dbReference type="Pfam" id="PF00391"/>
    </source>
</evidence>
<evidence type="ECO:0000256" key="1">
    <source>
        <dbReference type="ARBA" id="ARBA00000683"/>
    </source>
</evidence>
<sequence>FRDRRLDIGHAGERILRHLAESPPGGAGREPEEPAILVARDLTPADVAALSGGKILGFVTDLGGHTSHTAIMAQALGIPAVVGTGDASRRVATGDRLLVDGGAGTVLLNPSDEAVSAYRASLRPRQEVLEEEKTPIQRPAVTRDGVRVTLLANFGNEQELSLLPASDVDGVGLYRSEWLYFNRPDFPSEEEHYASYLRLAQAARPKPAIIRTLDLGGDRGFPPAARRGRLEEGEPNPALGVRGIRFSLERPDIFKRQLRAILRASAEGGVALAYPMVTSLEELRRARALLEEAKEELRGEGRLFNESIQQGVVVETPAAALCADHLARHADFLAVGTNDLIQYTLAMDRADKGVADPYESLHPSVVRLLHGVAQASRSAGVPAIVCGELAGDPKSALYLVGLGFRSLSMALSKAPAVRRAIRRSALAQLEELAGAMLECESAQEVRALTSRKGRGAGRGRPSVRPAV</sequence>
<evidence type="ECO:0000313" key="18">
    <source>
        <dbReference type="EMBL" id="MBI4251624.1"/>
    </source>
</evidence>
<dbReference type="Gene3D" id="3.20.20.60">
    <property type="entry name" value="Phosphoenolpyruvate-binding domains"/>
    <property type="match status" value="1"/>
</dbReference>
<dbReference type="SUPFAM" id="SSF52009">
    <property type="entry name" value="Phosphohistidine domain"/>
    <property type="match status" value="1"/>
</dbReference>
<comment type="similarity">
    <text evidence="5">Belongs to the PEP-utilizing enzyme family.</text>
</comment>
<evidence type="ECO:0000256" key="14">
    <source>
        <dbReference type="ARBA" id="ARBA00022842"/>
    </source>
</evidence>
<dbReference type="InterPro" id="IPR036637">
    <property type="entry name" value="Phosphohistidine_dom_sf"/>
</dbReference>
<evidence type="ECO:0000256" key="9">
    <source>
        <dbReference type="ARBA" id="ARBA00022597"/>
    </source>
</evidence>
<dbReference type="InterPro" id="IPR036618">
    <property type="entry name" value="PtsI_HPr-bd_sf"/>
</dbReference>
<dbReference type="Proteomes" id="UP000752292">
    <property type="component" value="Unassembled WGS sequence"/>
</dbReference>
<dbReference type="PRINTS" id="PR01736">
    <property type="entry name" value="PHPHTRNFRASE"/>
</dbReference>
<dbReference type="Gene3D" id="1.10.274.10">
    <property type="entry name" value="PtsI, HPr-binding domain"/>
    <property type="match status" value="1"/>
</dbReference>
<evidence type="ECO:0000313" key="19">
    <source>
        <dbReference type="Proteomes" id="UP000752292"/>
    </source>
</evidence>
<feature type="coiled-coil region" evidence="15">
    <location>
        <begin position="276"/>
        <end position="303"/>
    </location>
</feature>
<organism evidence="18 19">
    <name type="scientific">Tectimicrobiota bacterium</name>
    <dbReference type="NCBI Taxonomy" id="2528274"/>
    <lineage>
        <taxon>Bacteria</taxon>
        <taxon>Pseudomonadati</taxon>
        <taxon>Nitrospinota/Tectimicrobiota group</taxon>
        <taxon>Candidatus Tectimicrobiota</taxon>
    </lineage>
</organism>
<dbReference type="PANTHER" id="PTHR46244">
    <property type="entry name" value="PHOSPHOENOLPYRUVATE-PROTEIN PHOSPHOTRANSFERASE"/>
    <property type="match status" value="1"/>
</dbReference>
<evidence type="ECO:0000259" key="17">
    <source>
        <dbReference type="Pfam" id="PF02896"/>
    </source>
</evidence>
<dbReference type="Pfam" id="PF02896">
    <property type="entry name" value="PEP-utilizers_C"/>
    <property type="match status" value="1"/>
</dbReference>
<dbReference type="GO" id="GO:0046872">
    <property type="term" value="F:metal ion binding"/>
    <property type="evidence" value="ECO:0007669"/>
    <property type="project" value="UniProtKB-KW"/>
</dbReference>
<dbReference type="InterPro" id="IPR015813">
    <property type="entry name" value="Pyrv/PenolPyrv_kinase-like_dom"/>
</dbReference>
<feature type="domain" description="PEP-utilising enzyme mobile" evidence="16">
    <location>
        <begin position="32"/>
        <end position="104"/>
    </location>
</feature>
<evidence type="ECO:0000256" key="5">
    <source>
        <dbReference type="ARBA" id="ARBA00007837"/>
    </source>
</evidence>
<evidence type="ECO:0000256" key="4">
    <source>
        <dbReference type="ARBA" id="ARBA00004496"/>
    </source>
</evidence>
<name>A0A932ZSH5_UNCTE</name>
<dbReference type="PROSITE" id="PS00742">
    <property type="entry name" value="PEP_ENZYMES_2"/>
    <property type="match status" value="1"/>
</dbReference>
<keyword evidence="12" id="KW-0479">Metal-binding</keyword>
<evidence type="ECO:0000256" key="6">
    <source>
        <dbReference type="ARBA" id="ARBA00012232"/>
    </source>
</evidence>
<keyword evidence="11" id="KW-0598">Phosphotransferase system</keyword>
<keyword evidence="14" id="KW-0460">Magnesium</keyword>
<reference evidence="18" key="1">
    <citation type="submission" date="2020-07" db="EMBL/GenBank/DDBJ databases">
        <title>Huge and variable diversity of episymbiotic CPR bacteria and DPANN archaea in groundwater ecosystems.</title>
        <authorList>
            <person name="He C.Y."/>
            <person name="Keren R."/>
            <person name="Whittaker M."/>
            <person name="Farag I.F."/>
            <person name="Doudna J."/>
            <person name="Cate J.H.D."/>
            <person name="Banfield J.F."/>
        </authorList>
    </citation>
    <scope>NUCLEOTIDE SEQUENCE</scope>
    <source>
        <strain evidence="18">NC_groundwater_1370_Ag_S-0.2um_69_93</strain>
    </source>
</reference>
<evidence type="ECO:0000256" key="7">
    <source>
        <dbReference type="ARBA" id="ARBA00022448"/>
    </source>
</evidence>
<dbReference type="GO" id="GO:0005737">
    <property type="term" value="C:cytoplasm"/>
    <property type="evidence" value="ECO:0007669"/>
    <property type="project" value="UniProtKB-SubCell"/>
</dbReference>
<dbReference type="Pfam" id="PF00391">
    <property type="entry name" value="PEP-utilizers"/>
    <property type="match status" value="1"/>
</dbReference>
<gene>
    <name evidence="18" type="primary">ptsP</name>
    <name evidence="18" type="ORF">HY618_04110</name>
</gene>
<keyword evidence="7" id="KW-0813">Transport</keyword>
<comment type="cofactor">
    <cofactor evidence="2">
        <name>Mg(2+)</name>
        <dbReference type="ChEBI" id="CHEBI:18420"/>
    </cofactor>
</comment>
<keyword evidence="15" id="KW-0175">Coiled coil</keyword>
<feature type="domain" description="PEP-utilising enzyme C-terminal" evidence="17">
    <location>
        <begin position="135"/>
        <end position="424"/>
    </location>
</feature>
<comment type="function">
    <text evidence="3">General (non sugar-specific) component of the phosphoenolpyruvate-dependent sugar phosphotransferase system (sugar PTS). This major carbohydrate active-transport system catalyzes the phosphorylation of incoming sugar substrates concomitantly with their translocation across the cell membrane. Enzyme I transfers the phosphoryl group from phosphoenolpyruvate (PEP) to the phosphoryl carrier protein (HPr).</text>
</comment>
<dbReference type="InterPro" id="IPR023151">
    <property type="entry name" value="PEP_util_CS"/>
</dbReference>
<dbReference type="InterPro" id="IPR040442">
    <property type="entry name" value="Pyrv_kinase-like_dom_sf"/>
</dbReference>
<dbReference type="InterPro" id="IPR008279">
    <property type="entry name" value="PEP-util_enz_mobile_dom"/>
</dbReference>
<accession>A0A932ZSH5</accession>
<dbReference type="EMBL" id="JACQRX010000181">
    <property type="protein sequence ID" value="MBI4251624.1"/>
    <property type="molecule type" value="Genomic_DNA"/>
</dbReference>
<dbReference type="AlphaFoldDB" id="A0A932ZSH5"/>
<keyword evidence="8" id="KW-0963">Cytoplasm</keyword>
<dbReference type="EC" id="2.7.3.9" evidence="6"/>
<comment type="catalytic activity">
    <reaction evidence="1">
        <text>L-histidyl-[protein] + phosphoenolpyruvate = N(pros)-phospho-L-histidyl-[protein] + pyruvate</text>
        <dbReference type="Rhea" id="RHEA:23880"/>
        <dbReference type="Rhea" id="RHEA-COMP:9745"/>
        <dbReference type="Rhea" id="RHEA-COMP:9746"/>
        <dbReference type="ChEBI" id="CHEBI:15361"/>
        <dbReference type="ChEBI" id="CHEBI:29979"/>
        <dbReference type="ChEBI" id="CHEBI:58702"/>
        <dbReference type="ChEBI" id="CHEBI:64837"/>
        <dbReference type="EC" id="2.7.3.9"/>
    </reaction>
</comment>
<dbReference type="GO" id="GO:0016301">
    <property type="term" value="F:kinase activity"/>
    <property type="evidence" value="ECO:0007669"/>
    <property type="project" value="UniProtKB-KW"/>
</dbReference>
<evidence type="ECO:0000256" key="13">
    <source>
        <dbReference type="ARBA" id="ARBA00022777"/>
    </source>
</evidence>
<keyword evidence="9" id="KW-0762">Sugar transport</keyword>
<keyword evidence="13" id="KW-0418">Kinase</keyword>
<dbReference type="GO" id="GO:0009401">
    <property type="term" value="P:phosphoenolpyruvate-dependent sugar phosphotransferase system"/>
    <property type="evidence" value="ECO:0007669"/>
    <property type="project" value="UniProtKB-KW"/>
</dbReference>
<dbReference type="PANTHER" id="PTHR46244:SF3">
    <property type="entry name" value="PHOSPHOENOLPYRUVATE-PROTEIN PHOSPHOTRANSFERASE"/>
    <property type="match status" value="1"/>
</dbReference>
<evidence type="ECO:0000256" key="8">
    <source>
        <dbReference type="ARBA" id="ARBA00022490"/>
    </source>
</evidence>
<dbReference type="GO" id="GO:0008965">
    <property type="term" value="F:phosphoenolpyruvate-protein phosphotransferase activity"/>
    <property type="evidence" value="ECO:0007669"/>
    <property type="project" value="UniProtKB-EC"/>
</dbReference>
<dbReference type="InterPro" id="IPR050499">
    <property type="entry name" value="PEP-utilizing_PTS_enzyme"/>
</dbReference>
<comment type="caution">
    <text evidence="18">The sequence shown here is derived from an EMBL/GenBank/DDBJ whole genome shotgun (WGS) entry which is preliminary data.</text>
</comment>
<comment type="subcellular location">
    <subcellularLocation>
        <location evidence="4">Cytoplasm</location>
    </subcellularLocation>
</comment>
<evidence type="ECO:0000256" key="3">
    <source>
        <dbReference type="ARBA" id="ARBA00002728"/>
    </source>
</evidence>
<evidence type="ECO:0000256" key="11">
    <source>
        <dbReference type="ARBA" id="ARBA00022683"/>
    </source>
</evidence>
<dbReference type="Gene3D" id="3.50.30.10">
    <property type="entry name" value="Phosphohistidine domain"/>
    <property type="match status" value="1"/>
</dbReference>